<keyword evidence="4" id="KW-0963">Cytoplasm</keyword>
<keyword evidence="6" id="KW-0479">Metal-binding</keyword>
<dbReference type="GO" id="GO:0008360">
    <property type="term" value="P:regulation of cell shape"/>
    <property type="evidence" value="ECO:0007669"/>
    <property type="project" value="UniProtKB-KW"/>
</dbReference>
<dbReference type="GO" id="GO:0046872">
    <property type="term" value="F:metal ion binding"/>
    <property type="evidence" value="ECO:0007669"/>
    <property type="project" value="UniProtKB-KW"/>
</dbReference>
<evidence type="ECO:0000259" key="8">
    <source>
        <dbReference type="PROSITE" id="PS50975"/>
    </source>
</evidence>
<dbReference type="Pfam" id="PF01820">
    <property type="entry name" value="Dala_Dala_lig_N"/>
    <property type="match status" value="1"/>
</dbReference>
<dbReference type="InterPro" id="IPR011761">
    <property type="entry name" value="ATP-grasp"/>
</dbReference>
<dbReference type="GO" id="GO:0071555">
    <property type="term" value="P:cell wall organization"/>
    <property type="evidence" value="ECO:0007669"/>
    <property type="project" value="UniProtKB-KW"/>
</dbReference>
<comment type="catalytic activity">
    <reaction evidence="4">
        <text>2 D-alanine + ATP = D-alanyl-D-alanine + ADP + phosphate + H(+)</text>
        <dbReference type="Rhea" id="RHEA:11224"/>
        <dbReference type="ChEBI" id="CHEBI:15378"/>
        <dbReference type="ChEBI" id="CHEBI:30616"/>
        <dbReference type="ChEBI" id="CHEBI:43474"/>
        <dbReference type="ChEBI" id="CHEBI:57416"/>
        <dbReference type="ChEBI" id="CHEBI:57822"/>
        <dbReference type="ChEBI" id="CHEBI:456216"/>
        <dbReference type="EC" id="6.3.2.4"/>
    </reaction>
</comment>
<dbReference type="InterPro" id="IPR011127">
    <property type="entry name" value="Dala_Dala_lig_N"/>
</dbReference>
<evidence type="ECO:0000256" key="4">
    <source>
        <dbReference type="HAMAP-Rule" id="MF_00047"/>
    </source>
</evidence>
<reference evidence="9 10" key="1">
    <citation type="submission" date="2019-01" db="EMBL/GenBank/DDBJ databases">
        <title>Lactibacter flavus gen. nov., sp. nov., a novel bacterium of the family Propionibacteriaceae isolated from raw milk and dairy products.</title>
        <authorList>
            <person name="Huptas C."/>
            <person name="Wenning M."/>
            <person name="Breitenwieser F."/>
            <person name="Doll E."/>
            <person name="Von Neubeck M."/>
            <person name="Busse H.-J."/>
            <person name="Scherer S."/>
        </authorList>
    </citation>
    <scope>NUCLEOTIDE SEQUENCE [LARGE SCALE GENOMIC DNA]</scope>
    <source>
        <strain evidence="9 10">KCTC 33808</strain>
    </source>
</reference>
<dbReference type="Gene3D" id="3.40.50.20">
    <property type="match status" value="1"/>
</dbReference>
<comment type="subcellular location">
    <subcellularLocation>
        <location evidence="4">Cytoplasm</location>
    </subcellularLocation>
</comment>
<keyword evidence="3 4" id="KW-0961">Cell wall biogenesis/degradation</keyword>
<dbReference type="PROSITE" id="PS50975">
    <property type="entry name" value="ATP_GRASP"/>
    <property type="match status" value="1"/>
</dbReference>
<proteinExistence type="inferred from homology"/>
<evidence type="ECO:0000256" key="7">
    <source>
        <dbReference type="PROSITE-ProRule" id="PRU00409"/>
    </source>
</evidence>
<dbReference type="RefSeq" id="WP_131168919.1">
    <property type="nucleotide sequence ID" value="NZ_CANLBI010000010.1"/>
</dbReference>
<keyword evidence="10" id="KW-1185">Reference proteome</keyword>
<feature type="active site" evidence="5">
    <location>
        <position position="15"/>
    </location>
</feature>
<comment type="pathway">
    <text evidence="4">Cell wall biogenesis; peptidoglycan biosynthesis.</text>
</comment>
<dbReference type="UniPathway" id="UPA00219"/>
<dbReference type="SUPFAM" id="SSF56059">
    <property type="entry name" value="Glutathione synthetase ATP-binding domain-like"/>
    <property type="match status" value="1"/>
</dbReference>
<feature type="binding site" evidence="6">
    <location>
        <position position="264"/>
    </location>
    <ligand>
        <name>Mg(2+)</name>
        <dbReference type="ChEBI" id="CHEBI:18420"/>
        <label>1</label>
    </ligand>
</feature>
<keyword evidence="4" id="KW-0573">Peptidoglycan synthesis</keyword>
<dbReference type="GO" id="GO:0005737">
    <property type="term" value="C:cytoplasm"/>
    <property type="evidence" value="ECO:0007669"/>
    <property type="project" value="UniProtKB-SubCell"/>
</dbReference>
<keyword evidence="4" id="KW-0133">Cell shape</keyword>
<keyword evidence="2 4" id="KW-0436">Ligase</keyword>
<dbReference type="InterPro" id="IPR005905">
    <property type="entry name" value="D_ala_D_ala"/>
</dbReference>
<dbReference type="InterPro" id="IPR013815">
    <property type="entry name" value="ATP_grasp_subdomain_1"/>
</dbReference>
<name>A0A4V2JSB2_9ACTN</name>
<feature type="active site" evidence="5">
    <location>
        <position position="153"/>
    </location>
</feature>
<evidence type="ECO:0000313" key="9">
    <source>
        <dbReference type="EMBL" id="TBT83498.1"/>
    </source>
</evidence>
<feature type="binding site" evidence="6">
    <location>
        <position position="276"/>
    </location>
    <ligand>
        <name>Mg(2+)</name>
        <dbReference type="ChEBI" id="CHEBI:18420"/>
        <label>2</label>
    </ligand>
</feature>
<organism evidence="9 10">
    <name type="scientific">Propioniciclava sinopodophylli</name>
    <dbReference type="NCBI Taxonomy" id="1837344"/>
    <lineage>
        <taxon>Bacteria</taxon>
        <taxon>Bacillati</taxon>
        <taxon>Actinomycetota</taxon>
        <taxon>Actinomycetes</taxon>
        <taxon>Propionibacteriales</taxon>
        <taxon>Propionibacteriaceae</taxon>
        <taxon>Propioniciclava</taxon>
    </lineage>
</organism>
<dbReference type="InterPro" id="IPR011095">
    <property type="entry name" value="Dala_Dala_lig_C"/>
</dbReference>
<dbReference type="Proteomes" id="UP000292373">
    <property type="component" value="Unassembled WGS sequence"/>
</dbReference>
<dbReference type="PANTHER" id="PTHR23132">
    <property type="entry name" value="D-ALANINE--D-ALANINE LIGASE"/>
    <property type="match status" value="1"/>
</dbReference>
<accession>A0A4V2JSB2</accession>
<evidence type="ECO:0000313" key="10">
    <source>
        <dbReference type="Proteomes" id="UP000292373"/>
    </source>
</evidence>
<feature type="binding site" evidence="6">
    <location>
        <position position="278"/>
    </location>
    <ligand>
        <name>Mg(2+)</name>
        <dbReference type="ChEBI" id="CHEBI:18420"/>
        <label>2</label>
    </ligand>
</feature>
<evidence type="ECO:0000256" key="5">
    <source>
        <dbReference type="PIRSR" id="PIRSR039102-1"/>
    </source>
</evidence>
<comment type="caution">
    <text evidence="9">The sequence shown here is derived from an EMBL/GenBank/DDBJ whole genome shotgun (WGS) entry which is preliminary data.</text>
</comment>
<gene>
    <name evidence="4" type="primary">ddl</name>
    <name evidence="9" type="ORF">ET989_11065</name>
</gene>
<comment type="function">
    <text evidence="4">Cell wall formation.</text>
</comment>
<dbReference type="SUPFAM" id="SSF52440">
    <property type="entry name" value="PreATP-grasp domain"/>
    <property type="match status" value="1"/>
</dbReference>
<keyword evidence="6" id="KW-0460">Magnesium</keyword>
<comment type="similarity">
    <text evidence="1 4">Belongs to the D-alanine--D-alanine ligase family.</text>
</comment>
<dbReference type="EMBL" id="SDMQ01000011">
    <property type="protein sequence ID" value="TBT83498.1"/>
    <property type="molecule type" value="Genomic_DNA"/>
</dbReference>
<dbReference type="Gene3D" id="3.30.470.20">
    <property type="entry name" value="ATP-grasp fold, B domain"/>
    <property type="match status" value="1"/>
</dbReference>
<evidence type="ECO:0000256" key="6">
    <source>
        <dbReference type="PIRSR" id="PIRSR039102-3"/>
    </source>
</evidence>
<dbReference type="GO" id="GO:0009252">
    <property type="term" value="P:peptidoglycan biosynthetic process"/>
    <property type="evidence" value="ECO:0007669"/>
    <property type="project" value="UniProtKB-UniRule"/>
</dbReference>
<keyword evidence="7" id="KW-0067">ATP-binding</keyword>
<evidence type="ECO:0000256" key="3">
    <source>
        <dbReference type="ARBA" id="ARBA00023316"/>
    </source>
</evidence>
<dbReference type="HAMAP" id="MF_00047">
    <property type="entry name" value="Dala_Dala_lig"/>
    <property type="match status" value="1"/>
</dbReference>
<keyword evidence="7" id="KW-0547">Nucleotide-binding</keyword>
<dbReference type="GO" id="GO:0008716">
    <property type="term" value="F:D-alanine-D-alanine ligase activity"/>
    <property type="evidence" value="ECO:0007669"/>
    <property type="project" value="UniProtKB-UniRule"/>
</dbReference>
<keyword evidence="6" id="KW-0464">Manganese</keyword>
<dbReference type="AlphaFoldDB" id="A0A4V2JSB2"/>
<dbReference type="PIRSF" id="PIRSF039102">
    <property type="entry name" value="Ddl/VanB"/>
    <property type="match status" value="1"/>
</dbReference>
<protein>
    <recommendedName>
        <fullName evidence="4">D-alanine--D-alanine ligase</fullName>
        <ecNumber evidence="4">6.3.2.4</ecNumber>
    </recommendedName>
    <alternativeName>
        <fullName evidence="4">D-Ala-D-Ala ligase</fullName>
    </alternativeName>
    <alternativeName>
        <fullName evidence="4">D-alanylalanine synthetase</fullName>
    </alternativeName>
</protein>
<sequence length="321" mass="33504">MTDNVIVLAGGLSHERDVSLRSGRRVAQALRDTGHTVLEADVNASLLDTIAAVADPVVFPVLHGGAGEDGALRSVFDLLDIRYVGSTGPASRIAFDKAVSTPVVAARAAGFRTPRQSSLPHDMFRELGAANLIAALGEQIGFPMMVKPARSGSALGCTKVTQASELPAAIVAAFAYGDIAIVEEFIEGVEVAVSVIDTGGGPRALPAVEIRPRSGVYDYTARYTAGETRFVTPADLSDAEAARCAELALAAHEALGLRDLSRTDLIVRDGEPVFIEVNVAPGMTETSLLPLAIEASDASFAEVCAALVRVARQRSGDTDLP</sequence>
<dbReference type="Pfam" id="PF07478">
    <property type="entry name" value="Dala_Dala_lig_C"/>
    <property type="match status" value="1"/>
</dbReference>
<evidence type="ECO:0000256" key="1">
    <source>
        <dbReference type="ARBA" id="ARBA00010871"/>
    </source>
</evidence>
<feature type="active site" evidence="5">
    <location>
        <position position="287"/>
    </location>
</feature>
<dbReference type="PANTHER" id="PTHR23132:SF23">
    <property type="entry name" value="D-ALANINE--D-ALANINE LIGASE B"/>
    <property type="match status" value="1"/>
</dbReference>
<dbReference type="Gene3D" id="3.30.1490.20">
    <property type="entry name" value="ATP-grasp fold, A domain"/>
    <property type="match status" value="1"/>
</dbReference>
<dbReference type="NCBIfam" id="NF002378">
    <property type="entry name" value="PRK01372.1"/>
    <property type="match status" value="1"/>
</dbReference>
<feature type="domain" description="ATP-grasp" evidence="8">
    <location>
        <begin position="111"/>
        <end position="309"/>
    </location>
</feature>
<dbReference type="InterPro" id="IPR016185">
    <property type="entry name" value="PreATP-grasp_dom_sf"/>
</dbReference>
<dbReference type="GO" id="GO:0005524">
    <property type="term" value="F:ATP binding"/>
    <property type="evidence" value="ECO:0007669"/>
    <property type="project" value="UniProtKB-UniRule"/>
</dbReference>
<dbReference type="EC" id="6.3.2.4" evidence="4"/>
<feature type="binding site" evidence="6">
    <location>
        <position position="276"/>
    </location>
    <ligand>
        <name>Mg(2+)</name>
        <dbReference type="ChEBI" id="CHEBI:18420"/>
        <label>1</label>
    </ligand>
</feature>
<dbReference type="OrthoDB" id="9813261at2"/>
<comment type="cofactor">
    <cofactor evidence="6">
        <name>Mg(2+)</name>
        <dbReference type="ChEBI" id="CHEBI:18420"/>
    </cofactor>
    <cofactor evidence="6">
        <name>Mn(2+)</name>
        <dbReference type="ChEBI" id="CHEBI:29035"/>
    </cofactor>
    <text evidence="6">Binds 2 magnesium or manganese ions per subunit.</text>
</comment>
<evidence type="ECO:0000256" key="2">
    <source>
        <dbReference type="ARBA" id="ARBA00022598"/>
    </source>
</evidence>